<name>A0A1I8Q457_STOCA</name>
<dbReference type="VEuPathDB" id="VectorBase:SCAU013715"/>
<dbReference type="Gene3D" id="3.10.100.10">
    <property type="entry name" value="Mannose-Binding Protein A, subunit A"/>
    <property type="match status" value="1"/>
</dbReference>
<dbReference type="KEGG" id="scac:106088717"/>
<keyword evidence="1" id="KW-0175">Coiled coil</keyword>
<dbReference type="SUPFAM" id="SSF56436">
    <property type="entry name" value="C-type lectin-like"/>
    <property type="match status" value="1"/>
</dbReference>
<dbReference type="InterPro" id="IPR016187">
    <property type="entry name" value="CTDL_fold"/>
</dbReference>
<feature type="domain" description="C-type lectin" evidence="2">
    <location>
        <begin position="33"/>
        <end position="140"/>
    </location>
</feature>
<dbReference type="AlphaFoldDB" id="A0A1I8Q457"/>
<dbReference type="OrthoDB" id="7773875at2759"/>
<evidence type="ECO:0000313" key="4">
    <source>
        <dbReference type="Proteomes" id="UP000095300"/>
    </source>
</evidence>
<dbReference type="SMART" id="SM00034">
    <property type="entry name" value="CLECT"/>
    <property type="match status" value="1"/>
</dbReference>
<dbReference type="Proteomes" id="UP000095300">
    <property type="component" value="Unassembled WGS sequence"/>
</dbReference>
<proteinExistence type="predicted"/>
<dbReference type="InterPro" id="IPR016186">
    <property type="entry name" value="C-type_lectin-like/link_sf"/>
</dbReference>
<reference evidence="3" key="1">
    <citation type="submission" date="2020-05" db="UniProtKB">
        <authorList>
            <consortium name="EnsemblMetazoa"/>
        </authorList>
    </citation>
    <scope>IDENTIFICATION</scope>
    <source>
        <strain evidence="3">USDA</strain>
    </source>
</reference>
<evidence type="ECO:0000313" key="3">
    <source>
        <dbReference type="EnsemblMetazoa" id="SCAU013715-PA"/>
    </source>
</evidence>
<keyword evidence="4" id="KW-1185">Reference proteome</keyword>
<dbReference type="InterPro" id="IPR001304">
    <property type="entry name" value="C-type_lectin-like"/>
</dbReference>
<evidence type="ECO:0000259" key="2">
    <source>
        <dbReference type="PROSITE" id="PS50041"/>
    </source>
</evidence>
<protein>
    <recommendedName>
        <fullName evidence="2">C-type lectin domain-containing protein</fullName>
    </recommendedName>
</protein>
<dbReference type="CDD" id="cd00037">
    <property type="entry name" value="CLECT"/>
    <property type="match status" value="1"/>
</dbReference>
<accession>A0A1I8Q457</accession>
<feature type="coiled-coil region" evidence="1">
    <location>
        <begin position="145"/>
        <end position="291"/>
    </location>
</feature>
<sequence>MNRQLRIFDLVLIVGIGVTLGQAGRIFPPSGLYIELEQEYSWFDAAMKCAQMNMSLLALDSQEMIKTLAGLSFDEGRFGNPIMWLGGTSLAKKGFYEWISTGASFVLTTANHQNRCVVFVPVGNGKRSVECNENHGFICEPNRILQAAKKELNDLKASIDAQNQKLDDVKNSGQVLGDKENQLEELRKMVKMSEGNLKDVEKRNKTYERFNKKLENLQKDLVVVRNTNANQLEKVKHKRKELNEAKKVHDTQTANKCKETWQLAIKLRKALEVQMDITKKLQKQIDELTKNKK</sequence>
<evidence type="ECO:0000256" key="1">
    <source>
        <dbReference type="SAM" id="Coils"/>
    </source>
</evidence>
<dbReference type="EnsemblMetazoa" id="SCAU013715-RA">
    <property type="protein sequence ID" value="SCAU013715-PA"/>
    <property type="gene ID" value="SCAU013715"/>
</dbReference>
<dbReference type="PROSITE" id="PS50041">
    <property type="entry name" value="C_TYPE_LECTIN_2"/>
    <property type="match status" value="1"/>
</dbReference>
<gene>
    <name evidence="3" type="primary">106088717</name>
</gene>
<organism evidence="3 4">
    <name type="scientific">Stomoxys calcitrans</name>
    <name type="common">Stable fly</name>
    <name type="synonym">Conops calcitrans</name>
    <dbReference type="NCBI Taxonomy" id="35570"/>
    <lineage>
        <taxon>Eukaryota</taxon>
        <taxon>Metazoa</taxon>
        <taxon>Ecdysozoa</taxon>
        <taxon>Arthropoda</taxon>
        <taxon>Hexapoda</taxon>
        <taxon>Insecta</taxon>
        <taxon>Pterygota</taxon>
        <taxon>Neoptera</taxon>
        <taxon>Endopterygota</taxon>
        <taxon>Diptera</taxon>
        <taxon>Brachycera</taxon>
        <taxon>Muscomorpha</taxon>
        <taxon>Muscoidea</taxon>
        <taxon>Muscidae</taxon>
        <taxon>Stomoxys</taxon>
    </lineage>
</organism>